<evidence type="ECO:0000256" key="4">
    <source>
        <dbReference type="ARBA" id="ARBA00022679"/>
    </source>
</evidence>
<dbReference type="Gene3D" id="2.130.10.10">
    <property type="entry name" value="YVTN repeat-like/Quinoprotein amine dehydrogenase"/>
    <property type="match status" value="3"/>
</dbReference>
<dbReference type="STRING" id="474950.SAMN05421771_1459"/>
<dbReference type="OrthoDB" id="9778496at2"/>
<dbReference type="Pfam" id="PF02518">
    <property type="entry name" value="HATPase_c"/>
    <property type="match status" value="1"/>
</dbReference>
<dbReference type="Gene3D" id="3.30.565.10">
    <property type="entry name" value="Histidine kinase-like ATPase, C-terminal domain"/>
    <property type="match status" value="1"/>
</dbReference>
<keyword evidence="7" id="KW-0067">ATP-binding</keyword>
<dbReference type="EC" id="2.7.13.3" evidence="2"/>
<dbReference type="Gene3D" id="1.20.5.1930">
    <property type="match status" value="1"/>
</dbReference>
<dbReference type="SUPFAM" id="SSF55874">
    <property type="entry name" value="ATPase domain of HSP90 chaperone/DNA topoisomerase II/histidine kinase"/>
    <property type="match status" value="1"/>
</dbReference>
<protein>
    <recommendedName>
        <fullName evidence="2">histidine kinase</fullName>
        <ecNumber evidence="2">2.7.13.3</ecNumber>
    </recommendedName>
</protein>
<dbReference type="GO" id="GO:0046983">
    <property type="term" value="F:protein dimerization activity"/>
    <property type="evidence" value="ECO:0007669"/>
    <property type="project" value="InterPro"/>
</dbReference>
<accession>A0A1I6LY07</accession>
<evidence type="ECO:0000256" key="8">
    <source>
        <dbReference type="ARBA" id="ARBA00023012"/>
    </source>
</evidence>
<evidence type="ECO:0000313" key="11">
    <source>
        <dbReference type="Proteomes" id="UP000199024"/>
    </source>
</evidence>
<dbReference type="InterPro" id="IPR011712">
    <property type="entry name" value="Sig_transdc_His_kin_sub3_dim/P"/>
</dbReference>
<comment type="catalytic activity">
    <reaction evidence="1">
        <text>ATP + protein L-histidine = ADP + protein N-phospho-L-histidine.</text>
        <dbReference type="EC" id="2.7.13.3"/>
    </reaction>
</comment>
<keyword evidence="8" id="KW-0902">Two-component regulatory system</keyword>
<dbReference type="InterPro" id="IPR005467">
    <property type="entry name" value="His_kinase_dom"/>
</dbReference>
<evidence type="ECO:0000256" key="2">
    <source>
        <dbReference type="ARBA" id="ARBA00012438"/>
    </source>
</evidence>
<dbReference type="PANTHER" id="PTHR24421">
    <property type="entry name" value="NITRATE/NITRITE SENSOR PROTEIN NARX-RELATED"/>
    <property type="match status" value="1"/>
</dbReference>
<dbReference type="GO" id="GO:0005524">
    <property type="term" value="F:ATP binding"/>
    <property type="evidence" value="ECO:0007669"/>
    <property type="project" value="UniProtKB-KW"/>
</dbReference>
<dbReference type="EMBL" id="FOZL01000001">
    <property type="protein sequence ID" value="SFS08285.1"/>
    <property type="molecule type" value="Genomic_DNA"/>
</dbReference>
<evidence type="ECO:0000256" key="3">
    <source>
        <dbReference type="ARBA" id="ARBA00022553"/>
    </source>
</evidence>
<keyword evidence="4" id="KW-0808">Transferase</keyword>
<dbReference type="InterPro" id="IPR015943">
    <property type="entry name" value="WD40/YVTN_repeat-like_dom_sf"/>
</dbReference>
<dbReference type="Gene3D" id="2.60.40.10">
    <property type="entry name" value="Immunoglobulins"/>
    <property type="match status" value="1"/>
</dbReference>
<evidence type="ECO:0000259" key="9">
    <source>
        <dbReference type="PROSITE" id="PS50109"/>
    </source>
</evidence>
<dbReference type="RefSeq" id="WP_089837974.1">
    <property type="nucleotide sequence ID" value="NZ_FOZL01000001.1"/>
</dbReference>
<dbReference type="InterPro" id="IPR003594">
    <property type="entry name" value="HATPase_dom"/>
</dbReference>
<dbReference type="InterPro" id="IPR011110">
    <property type="entry name" value="Reg_prop"/>
</dbReference>
<reference evidence="10 11" key="1">
    <citation type="submission" date="2016-10" db="EMBL/GenBank/DDBJ databases">
        <authorList>
            <person name="de Groot N.N."/>
        </authorList>
    </citation>
    <scope>NUCLEOTIDE SEQUENCE [LARGE SCALE GENOMIC DNA]</scope>
    <source>
        <strain evidence="10 11">DSM 21001</strain>
    </source>
</reference>
<dbReference type="Pfam" id="PF07730">
    <property type="entry name" value="HisKA_3"/>
    <property type="match status" value="1"/>
</dbReference>
<dbReference type="CDD" id="cd16917">
    <property type="entry name" value="HATPase_UhpB-NarQ-NarX-like"/>
    <property type="match status" value="1"/>
</dbReference>
<dbReference type="PANTHER" id="PTHR24421:SF10">
    <property type="entry name" value="NITRATE_NITRITE SENSOR PROTEIN NARQ"/>
    <property type="match status" value="1"/>
</dbReference>
<evidence type="ECO:0000256" key="6">
    <source>
        <dbReference type="ARBA" id="ARBA00022777"/>
    </source>
</evidence>
<evidence type="ECO:0000256" key="1">
    <source>
        <dbReference type="ARBA" id="ARBA00000085"/>
    </source>
</evidence>
<evidence type="ECO:0000256" key="7">
    <source>
        <dbReference type="ARBA" id="ARBA00022840"/>
    </source>
</evidence>
<keyword evidence="6 10" id="KW-0418">Kinase</keyword>
<organism evidence="10 11">
    <name type="scientific">Granulicella pectinivorans</name>
    <dbReference type="NCBI Taxonomy" id="474950"/>
    <lineage>
        <taxon>Bacteria</taxon>
        <taxon>Pseudomonadati</taxon>
        <taxon>Acidobacteriota</taxon>
        <taxon>Terriglobia</taxon>
        <taxon>Terriglobales</taxon>
        <taxon>Acidobacteriaceae</taxon>
        <taxon>Granulicella</taxon>
    </lineage>
</organism>
<gene>
    <name evidence="10" type="ORF">SAMN05421771_1459</name>
</gene>
<dbReference type="SUPFAM" id="SSF63829">
    <property type="entry name" value="Calcium-dependent phosphotriesterase"/>
    <property type="match status" value="2"/>
</dbReference>
<proteinExistence type="predicted"/>
<feature type="domain" description="Histidine kinase" evidence="9">
    <location>
        <begin position="802"/>
        <end position="983"/>
    </location>
</feature>
<dbReference type="GO" id="GO:0000155">
    <property type="term" value="F:phosphorelay sensor kinase activity"/>
    <property type="evidence" value="ECO:0007669"/>
    <property type="project" value="InterPro"/>
</dbReference>
<dbReference type="Proteomes" id="UP000199024">
    <property type="component" value="Unassembled WGS sequence"/>
</dbReference>
<dbReference type="GO" id="GO:0016020">
    <property type="term" value="C:membrane"/>
    <property type="evidence" value="ECO:0007669"/>
    <property type="project" value="InterPro"/>
</dbReference>
<keyword evidence="5" id="KW-0547">Nucleotide-binding</keyword>
<sequence>MEKFLLTILLTSFFFGTSPYARTQEGVDGLTQHTWRTEDGLPDQEIQAIVQTADHFLWLGTPHGLVRFDGYHFRDEINTRVPMLRQFGVSCLLAARDGSLWVGANNGGIVRITPDGVRIFALGDGRGTLTVRVLYEDRSGDIWTGTDHGIFRLKEDRFQSVPGLKDPSVSAIVADGAGGLWFGGHRLLHYQANRFQEIAVPRQQGGLRIRSLSQAADGTLWIGTSYGLLQRTEAGVLQTVPDAPWDVRNMLQDSRGRLWIATAGNGLLVSRGDLKFVPVGPTEAHVSRVILALALDTDRDLWIGTQAGLTRFSDSGMTLWDVSSAVKTDFASVFLDRDGSVWLNAGDVTRLVEGKQTSLHFPSLGSFRIRSVLRAAQGALWVGTMGHGAYRFGSGKVENHSSDLGTGYVRGFLQGEGNSIWIATDSGVALWRDGAATSYQRSARAPHQPVYSMALAPKGGLWTGTANGLFLLRDGQYQDCAPCTLLGQQRVWSLFREAEDRLWIGAESGLYLLSGDRLRRLVLPDQGSTTQAVLSVLKDARGRLLVAQPGTIFRFSPAEVAESQPMTKQGRGEAMRTMRLEHLPEIFSVSRETATELSGGLPANGQTDQEGGAWYGTHLGLLHLSADRAAITQAPPPVNIEQITVDGTPVATTRSLTLMPSTHNLQIMASPVLLSSRRGLQIRRRLLGLEDRWSELEPGASSSYSGLPAGTYHFQVETRWPDDDRVFQDELEIVQIGPLWQRPWFLLLCALAVPLAAWAWHAFRIRQIALRFQAVAEERNRVAREMHDTLLQGCIGVSSLLEAASLNESPMTSVEGNALQVRSPLQYAREEVTKTIQDARAAISDLRRTEELRELGAELDALIRQQPRGSNLRIAFTRSGPEITLQPSVQHELFMSTREAIFNAVAHADATSLHVKLQTSSTRLAIDVVDDGKGFDPVERSQSSGHFGLVSMYERLQRIGGSIDIHSGEGRGSTVRLILPLQARMVRRTTVKTD</sequence>
<dbReference type="InterPro" id="IPR013783">
    <property type="entry name" value="Ig-like_fold"/>
</dbReference>
<dbReference type="PROSITE" id="PS50109">
    <property type="entry name" value="HIS_KIN"/>
    <property type="match status" value="1"/>
</dbReference>
<dbReference type="InterPro" id="IPR050482">
    <property type="entry name" value="Sensor_HK_TwoCompSys"/>
</dbReference>
<dbReference type="AlphaFoldDB" id="A0A1I6LY07"/>
<dbReference type="SMART" id="SM00387">
    <property type="entry name" value="HATPase_c"/>
    <property type="match status" value="1"/>
</dbReference>
<dbReference type="InterPro" id="IPR036890">
    <property type="entry name" value="HATPase_C_sf"/>
</dbReference>
<keyword evidence="11" id="KW-1185">Reference proteome</keyword>
<dbReference type="Pfam" id="PF07494">
    <property type="entry name" value="Reg_prop"/>
    <property type="match status" value="2"/>
</dbReference>
<evidence type="ECO:0000256" key="5">
    <source>
        <dbReference type="ARBA" id="ARBA00022741"/>
    </source>
</evidence>
<evidence type="ECO:0000313" key="10">
    <source>
        <dbReference type="EMBL" id="SFS08285.1"/>
    </source>
</evidence>
<name>A0A1I6LY07_9BACT</name>
<keyword evidence="3" id="KW-0597">Phosphoprotein</keyword>